<comment type="caution">
    <text evidence="4">The sequence shown here is derived from an EMBL/GenBank/DDBJ whole genome shotgun (WGS) entry which is preliminary data.</text>
</comment>
<dbReference type="RefSeq" id="WP_057894498.1">
    <property type="nucleotide sequence ID" value="NZ_AYZQ01000002.1"/>
</dbReference>
<dbReference type="Pfam" id="PF13529">
    <property type="entry name" value="Peptidase_C39_2"/>
    <property type="match status" value="1"/>
</dbReference>
<dbReference type="AlphaFoldDB" id="A0A0R2B9C0"/>
<gene>
    <name evidence="4" type="ORF">FC34_GL001221</name>
</gene>
<sequence length="398" mass="43113">MIISDKLKHFCLVSLAALTMLSPVAGVGVHAADGQTPVTTTAAQTTAANDFVAQAFVGQVNYVPGYGINLWQFDANNQRSSSRKLAHGTSWKVFGYQVINGTKYYNLGGNQWLDARYIVDASTVSDETKLSNSYATVSYAAGYGIAAYQRTGKGMTMIPNKKLKNGSEWKAFASTTHDGATWYDLGGNQWVNGKYVVVGQVAKQSVQLDVPYWSQYKPVFAPWGCASTALAMILGYDGVKIDAAWLKNAQDNLPMYPADPNGQKGNPYTGVGFGFVINSTGLTRYGQHFDKNVVDVSGASTDTIKRLVLSGHPVLYYGWSSYQNLSKDKNRNHDKVIVGYKDGQFLVHDPLYSYSTSAAGTGGSKKGGNATYDRGAIAWEPVSLFNAEYAGHAITLQK</sequence>
<feature type="domain" description="S-layer protein C-terminal" evidence="2">
    <location>
        <begin position="74"/>
        <end position="112"/>
    </location>
</feature>
<accession>A0A0R2B9C0</accession>
<protein>
    <recommendedName>
        <fullName evidence="6">Peptidase C39-like domain-containing protein</fullName>
    </recommendedName>
</protein>
<evidence type="ECO:0000259" key="2">
    <source>
        <dbReference type="Pfam" id="PF03217"/>
    </source>
</evidence>
<evidence type="ECO:0000256" key="1">
    <source>
        <dbReference type="SAM" id="SignalP"/>
    </source>
</evidence>
<evidence type="ECO:0000313" key="4">
    <source>
        <dbReference type="EMBL" id="KRM72236.1"/>
    </source>
</evidence>
<dbReference type="Gene3D" id="3.90.70.10">
    <property type="entry name" value="Cysteine proteinases"/>
    <property type="match status" value="1"/>
</dbReference>
<proteinExistence type="predicted"/>
<organism evidence="4 5">
    <name type="scientific">Lacticaseibacillus brantae DSM 23927</name>
    <dbReference type="NCBI Taxonomy" id="1423727"/>
    <lineage>
        <taxon>Bacteria</taxon>
        <taxon>Bacillati</taxon>
        <taxon>Bacillota</taxon>
        <taxon>Bacilli</taxon>
        <taxon>Lactobacillales</taxon>
        <taxon>Lactobacillaceae</taxon>
        <taxon>Lacticaseibacillus</taxon>
    </lineage>
</organism>
<dbReference type="STRING" id="1423727.FC34_GL001221"/>
<feature type="domain" description="S-layer protein C-terminal" evidence="2">
    <location>
        <begin position="147"/>
        <end position="192"/>
    </location>
</feature>
<evidence type="ECO:0008006" key="6">
    <source>
        <dbReference type="Google" id="ProtNLM"/>
    </source>
</evidence>
<dbReference type="PANTHER" id="PTHR37806:SF1">
    <property type="entry name" value="PEPTIDASE C39-LIKE DOMAIN-CONTAINING PROTEIN"/>
    <property type="match status" value="1"/>
</dbReference>
<dbReference type="InterPro" id="IPR024968">
    <property type="entry name" value="SlpA_C_lactobacillus"/>
</dbReference>
<evidence type="ECO:0000313" key="5">
    <source>
        <dbReference type="Proteomes" id="UP000051672"/>
    </source>
</evidence>
<feature type="chain" id="PRO_5006415251" description="Peptidase C39-like domain-containing protein" evidence="1">
    <location>
        <begin position="32"/>
        <end position="398"/>
    </location>
</feature>
<dbReference type="OrthoDB" id="2310618at2"/>
<dbReference type="PATRIC" id="fig|1423727.3.peg.1241"/>
<name>A0A0R2B9C0_9LACO</name>
<dbReference type="Proteomes" id="UP000051672">
    <property type="component" value="Unassembled WGS sequence"/>
</dbReference>
<dbReference type="PANTHER" id="PTHR37806">
    <property type="entry name" value="LMO0724 PROTEIN"/>
    <property type="match status" value="1"/>
</dbReference>
<feature type="signal peptide" evidence="1">
    <location>
        <begin position="1"/>
        <end position="31"/>
    </location>
</feature>
<reference evidence="4 5" key="1">
    <citation type="journal article" date="2015" name="Genome Announc.">
        <title>Expanding the biotechnology potential of lactobacilli through comparative genomics of 213 strains and associated genera.</title>
        <authorList>
            <person name="Sun Z."/>
            <person name="Harris H.M."/>
            <person name="McCann A."/>
            <person name="Guo C."/>
            <person name="Argimon S."/>
            <person name="Zhang W."/>
            <person name="Yang X."/>
            <person name="Jeffery I.B."/>
            <person name="Cooney J.C."/>
            <person name="Kagawa T.F."/>
            <person name="Liu W."/>
            <person name="Song Y."/>
            <person name="Salvetti E."/>
            <person name="Wrobel A."/>
            <person name="Rasinkangas P."/>
            <person name="Parkhill J."/>
            <person name="Rea M.C."/>
            <person name="O'Sullivan O."/>
            <person name="Ritari J."/>
            <person name="Douillard F.P."/>
            <person name="Paul Ross R."/>
            <person name="Yang R."/>
            <person name="Briner A.E."/>
            <person name="Felis G.E."/>
            <person name="de Vos W.M."/>
            <person name="Barrangou R."/>
            <person name="Klaenhammer T.R."/>
            <person name="Caufield P.W."/>
            <person name="Cui Y."/>
            <person name="Zhang H."/>
            <person name="O'Toole P.W."/>
        </authorList>
    </citation>
    <scope>NUCLEOTIDE SEQUENCE [LARGE SCALE GENOMIC DNA]</scope>
    <source>
        <strain evidence="4 5">DSM 23927</strain>
    </source>
</reference>
<dbReference type="EMBL" id="AYZQ01000002">
    <property type="protein sequence ID" value="KRM72236.1"/>
    <property type="molecule type" value="Genomic_DNA"/>
</dbReference>
<feature type="domain" description="Peptidase C39-like" evidence="3">
    <location>
        <begin position="208"/>
        <end position="350"/>
    </location>
</feature>
<dbReference type="InterPro" id="IPR039564">
    <property type="entry name" value="Peptidase_C39-like"/>
</dbReference>
<evidence type="ECO:0000259" key="3">
    <source>
        <dbReference type="Pfam" id="PF13529"/>
    </source>
</evidence>
<keyword evidence="5" id="KW-1185">Reference proteome</keyword>
<keyword evidence="1" id="KW-0732">Signal</keyword>
<dbReference type="Pfam" id="PF03217">
    <property type="entry name" value="SlpA"/>
    <property type="match status" value="2"/>
</dbReference>